<evidence type="ECO:0000313" key="8">
    <source>
        <dbReference type="Proteomes" id="UP000221222"/>
    </source>
</evidence>
<evidence type="ECO:0000256" key="4">
    <source>
        <dbReference type="SAM" id="Phobius"/>
    </source>
</evidence>
<dbReference type="Gene3D" id="1.10.287.130">
    <property type="match status" value="1"/>
</dbReference>
<feature type="coiled-coil region" evidence="3">
    <location>
        <begin position="246"/>
        <end position="322"/>
    </location>
</feature>
<organism evidence="7 8">
    <name type="scientific">Malaciobacter molluscorum LMG 25693</name>
    <dbReference type="NCBI Taxonomy" id="870501"/>
    <lineage>
        <taxon>Bacteria</taxon>
        <taxon>Pseudomonadati</taxon>
        <taxon>Campylobacterota</taxon>
        <taxon>Epsilonproteobacteria</taxon>
        <taxon>Campylobacterales</taxon>
        <taxon>Arcobacteraceae</taxon>
        <taxon>Malaciobacter</taxon>
    </lineage>
</organism>
<dbReference type="SUPFAM" id="SSF47384">
    <property type="entry name" value="Homodimeric domain of signal transducing histidine kinase"/>
    <property type="match status" value="1"/>
</dbReference>
<protein>
    <recommendedName>
        <fullName evidence="2">histidine kinase</fullName>
        <ecNumber evidence="2">2.7.13.3</ecNumber>
    </recommendedName>
</protein>
<dbReference type="InterPro" id="IPR003661">
    <property type="entry name" value="HisK_dim/P_dom"/>
</dbReference>
<reference evidence="7 8" key="1">
    <citation type="submission" date="2017-09" db="EMBL/GenBank/DDBJ databases">
        <title>Arcobacter canalis sp. nov., a new species isolated from a water canal contaminated with urban sewage.</title>
        <authorList>
            <person name="Perez-Cataluna A."/>
            <person name="Salas-Masso N."/>
            <person name="Figueras M.J."/>
        </authorList>
    </citation>
    <scope>NUCLEOTIDE SEQUENCE [LARGE SCALE GENOMIC DNA]</scope>
    <source>
        <strain evidence="7 8">F98-3</strain>
    </source>
</reference>
<dbReference type="AlphaFoldDB" id="A0A2G1DKS5"/>
<dbReference type="Proteomes" id="UP000221222">
    <property type="component" value="Unassembled WGS sequence"/>
</dbReference>
<dbReference type="InterPro" id="IPR036890">
    <property type="entry name" value="HATPase_C_sf"/>
</dbReference>
<dbReference type="RefSeq" id="WP_099341458.1">
    <property type="nucleotide sequence ID" value="NZ_CP032098.1"/>
</dbReference>
<evidence type="ECO:0000256" key="2">
    <source>
        <dbReference type="ARBA" id="ARBA00012438"/>
    </source>
</evidence>
<dbReference type="PROSITE" id="PS50109">
    <property type="entry name" value="HIS_KIN"/>
    <property type="match status" value="1"/>
</dbReference>
<accession>A0A2G1DKS5</accession>
<keyword evidence="4" id="KW-0472">Membrane</keyword>
<reference evidence="6 9" key="2">
    <citation type="submission" date="2018-08" db="EMBL/GenBank/DDBJ databases">
        <title>Complete genome of the Arcobacter molluscorum type strain LMG 25693.</title>
        <authorList>
            <person name="Miller W.G."/>
            <person name="Yee E."/>
            <person name="Bono J.L."/>
        </authorList>
    </citation>
    <scope>NUCLEOTIDE SEQUENCE [LARGE SCALE GENOMIC DNA]</scope>
    <source>
        <strain evidence="6 9">CECT 7696</strain>
    </source>
</reference>
<dbReference type="GO" id="GO:0000155">
    <property type="term" value="F:phosphorelay sensor kinase activity"/>
    <property type="evidence" value="ECO:0007669"/>
    <property type="project" value="InterPro"/>
</dbReference>
<dbReference type="Pfam" id="PF02518">
    <property type="entry name" value="HATPase_c"/>
    <property type="match status" value="1"/>
</dbReference>
<keyword evidence="3" id="KW-0175">Coiled coil</keyword>
<keyword evidence="4" id="KW-1133">Transmembrane helix</keyword>
<dbReference type="PANTHER" id="PTHR43065">
    <property type="entry name" value="SENSOR HISTIDINE KINASE"/>
    <property type="match status" value="1"/>
</dbReference>
<name>A0A2G1DKS5_9BACT</name>
<feature type="transmembrane region" description="Helical" evidence="4">
    <location>
        <begin position="176"/>
        <end position="198"/>
    </location>
</feature>
<keyword evidence="7" id="KW-0418">Kinase</keyword>
<dbReference type="Proteomes" id="UP000262712">
    <property type="component" value="Chromosome"/>
</dbReference>
<dbReference type="CDD" id="cd00082">
    <property type="entry name" value="HisKA"/>
    <property type="match status" value="1"/>
</dbReference>
<dbReference type="KEGG" id="amol:AMOL_1715"/>
<evidence type="ECO:0000259" key="5">
    <source>
        <dbReference type="PROSITE" id="PS50109"/>
    </source>
</evidence>
<dbReference type="EMBL" id="CP032098">
    <property type="protein sequence ID" value="AXX92680.1"/>
    <property type="molecule type" value="Genomic_DNA"/>
</dbReference>
<dbReference type="SMART" id="SM00387">
    <property type="entry name" value="HATPase_c"/>
    <property type="match status" value="1"/>
</dbReference>
<keyword evidence="8" id="KW-1185">Reference proteome</keyword>
<dbReference type="EMBL" id="NXFY01000002">
    <property type="protein sequence ID" value="PHO19098.1"/>
    <property type="molecule type" value="Genomic_DNA"/>
</dbReference>
<gene>
    <name evidence="6" type="ORF">AMOL_1715</name>
    <name evidence="7" type="ORF">CPU12_02310</name>
</gene>
<keyword evidence="7" id="KW-0808">Transferase</keyword>
<evidence type="ECO:0000256" key="1">
    <source>
        <dbReference type="ARBA" id="ARBA00000085"/>
    </source>
</evidence>
<feature type="transmembrane region" description="Helical" evidence="4">
    <location>
        <begin position="6"/>
        <end position="29"/>
    </location>
</feature>
<evidence type="ECO:0000313" key="6">
    <source>
        <dbReference type="EMBL" id="AXX92680.1"/>
    </source>
</evidence>
<dbReference type="InterPro" id="IPR036097">
    <property type="entry name" value="HisK_dim/P_sf"/>
</dbReference>
<comment type="catalytic activity">
    <reaction evidence="1">
        <text>ATP + protein L-histidine = ADP + protein N-phospho-L-histidine.</text>
        <dbReference type="EC" id="2.7.13.3"/>
    </reaction>
</comment>
<sequence length="550" mass="63492">MNNLKIRQKFLILAVSILISIFFITWLAFKINQDSLRNSNSIIINFQDTQKIQSFYIEDLFTLREMILSLVISPNIKYKKQINKKIISIMNNLDEKFLVKININNKYWDDYKNIALQTINYSLKSDNKDALFNTSTIERKKFYILIDKLKKLQSQKLDSSEKNIAYLKKRIDKNNLYLIFGVLTIGLIGLLLDFTVMMKLVKDIETVQKGLSNFFDYLKNPTDYKNPLNINIKSNDELGLMSTAINEKVKQIKDNLNDDYELIKEATNTLNSLKQGYLGKRVIKEGKSKELNTLKNVMNEAIDSLENQIQKEIKHRTNQEKLMMQQSKLAAMGEMIGNIAHQWRQPLSEINAILMELETISKYSDLQKDHLLESIRSCNTITQHMSNTINDFQNFFKPTKSKNDFSILQSCKKAISIISASLHNNRIKLLFDVQEDNIIYGYSSEFSHAILNIISNAQDVLVSRRIKNPLIKISIKVGKKFTVIKIYDNAGGIYLDDKNIIFEPYFTTKHAKQGTGIGLYMTKTIIEDNMQGFVSVKNIKDGALFTVKVK</sequence>
<dbReference type="Gene3D" id="3.30.565.10">
    <property type="entry name" value="Histidine kinase-like ATPase, C-terminal domain"/>
    <property type="match status" value="1"/>
</dbReference>
<evidence type="ECO:0000256" key="3">
    <source>
        <dbReference type="SAM" id="Coils"/>
    </source>
</evidence>
<evidence type="ECO:0000313" key="9">
    <source>
        <dbReference type="Proteomes" id="UP000262712"/>
    </source>
</evidence>
<keyword evidence="4" id="KW-0812">Transmembrane</keyword>
<proteinExistence type="predicted"/>
<dbReference type="SUPFAM" id="SSF55874">
    <property type="entry name" value="ATPase domain of HSP90 chaperone/DNA topoisomerase II/histidine kinase"/>
    <property type="match status" value="1"/>
</dbReference>
<dbReference type="InterPro" id="IPR003594">
    <property type="entry name" value="HATPase_dom"/>
</dbReference>
<evidence type="ECO:0000313" key="7">
    <source>
        <dbReference type="EMBL" id="PHO19098.1"/>
    </source>
</evidence>
<dbReference type="InterPro" id="IPR005467">
    <property type="entry name" value="His_kinase_dom"/>
</dbReference>
<dbReference type="PANTHER" id="PTHR43065:SF42">
    <property type="entry name" value="TWO-COMPONENT SENSOR PPRA"/>
    <property type="match status" value="1"/>
</dbReference>
<dbReference type="EC" id="2.7.13.3" evidence="2"/>
<feature type="domain" description="Histidine kinase" evidence="5">
    <location>
        <begin position="338"/>
        <end position="550"/>
    </location>
</feature>